<reference evidence="7 8" key="1">
    <citation type="submission" date="2017-04" db="EMBL/GenBank/DDBJ databases">
        <title>Novel microbial lineages endemic to geothermal iron-oxide mats fill important gaps in the evolutionary history of Archaea.</title>
        <authorList>
            <person name="Jay Z.J."/>
            <person name="Beam J.P."/>
            <person name="Dlakic M."/>
            <person name="Rusch D.B."/>
            <person name="Kozubal M.A."/>
            <person name="Inskeep W.P."/>
        </authorList>
    </citation>
    <scope>NUCLEOTIDE SEQUENCE [LARGE SCALE GENOMIC DNA]</scope>
    <source>
        <strain evidence="7">OSP_D</strain>
    </source>
</reference>
<dbReference type="InterPro" id="IPR049560">
    <property type="entry name" value="MeTrfase_RsmB-F_NOP2_cat"/>
</dbReference>
<dbReference type="PRINTS" id="PR02008">
    <property type="entry name" value="RCMTFAMILY"/>
</dbReference>
<gene>
    <name evidence="7" type="ORF">B9Q03_08985</name>
</gene>
<name>A0A2R6AR18_9ARCH</name>
<dbReference type="CDD" id="cd02440">
    <property type="entry name" value="AdoMet_MTases"/>
    <property type="match status" value="1"/>
</dbReference>
<keyword evidence="3" id="KW-0808">Transferase</keyword>
<evidence type="ECO:0000313" key="7">
    <source>
        <dbReference type="EMBL" id="PSN88841.1"/>
    </source>
</evidence>
<dbReference type="InterPro" id="IPR011023">
    <property type="entry name" value="Nop2p"/>
</dbReference>
<dbReference type="Gene3D" id="3.40.50.150">
    <property type="entry name" value="Vaccinia Virus protein VP39"/>
    <property type="match status" value="1"/>
</dbReference>
<evidence type="ECO:0000259" key="6">
    <source>
        <dbReference type="PROSITE" id="PS51686"/>
    </source>
</evidence>
<comment type="caution">
    <text evidence="7">The sequence shown here is derived from an EMBL/GenBank/DDBJ whole genome shotgun (WGS) entry which is preliminary data.</text>
</comment>
<dbReference type="GO" id="GO:0006396">
    <property type="term" value="P:RNA processing"/>
    <property type="evidence" value="ECO:0007669"/>
    <property type="project" value="InterPro"/>
</dbReference>
<accession>A0A2R6AR18</accession>
<dbReference type="PROSITE" id="PS51686">
    <property type="entry name" value="SAM_MT_RSMB_NOP"/>
    <property type="match status" value="1"/>
</dbReference>
<dbReference type="Pfam" id="PF17125">
    <property type="entry name" value="Methyltr_RsmF_N"/>
    <property type="match status" value="1"/>
</dbReference>
<dbReference type="PANTHER" id="PTHR22807:SF30">
    <property type="entry name" value="28S RRNA (CYTOSINE(4447)-C(5))-METHYLTRANSFERASE-RELATED"/>
    <property type="match status" value="1"/>
</dbReference>
<keyword evidence="1" id="KW-0963">Cytoplasm</keyword>
<dbReference type="InterPro" id="IPR029063">
    <property type="entry name" value="SAM-dependent_MTases_sf"/>
</dbReference>
<evidence type="ECO:0000256" key="2">
    <source>
        <dbReference type="ARBA" id="ARBA00022603"/>
    </source>
</evidence>
<dbReference type="AlphaFoldDB" id="A0A2R6AR18"/>
<evidence type="ECO:0000256" key="5">
    <source>
        <dbReference type="ARBA" id="ARBA00022884"/>
    </source>
</evidence>
<evidence type="ECO:0000256" key="4">
    <source>
        <dbReference type="ARBA" id="ARBA00022691"/>
    </source>
</evidence>
<organism evidence="7 8">
    <name type="scientific">Candidatus Marsarchaeota G2 archaeon OSP_D</name>
    <dbReference type="NCBI Taxonomy" id="1978157"/>
    <lineage>
        <taxon>Archaea</taxon>
        <taxon>Candidatus Marsarchaeota</taxon>
        <taxon>Candidatus Marsarchaeota group 2</taxon>
    </lineage>
</organism>
<dbReference type="PANTHER" id="PTHR22807">
    <property type="entry name" value="NOP2 YEAST -RELATED NOL1/NOP2/FMU SUN DOMAIN-CONTAINING"/>
    <property type="match status" value="1"/>
</dbReference>
<dbReference type="Pfam" id="PF01189">
    <property type="entry name" value="Methyltr_RsmB-F"/>
    <property type="match status" value="1"/>
</dbReference>
<dbReference type="InterPro" id="IPR023267">
    <property type="entry name" value="RCMT"/>
</dbReference>
<dbReference type="GO" id="GO:0008173">
    <property type="term" value="F:RNA methyltransferase activity"/>
    <property type="evidence" value="ECO:0007669"/>
    <property type="project" value="InterPro"/>
</dbReference>
<dbReference type="EMBL" id="NEXE01000111">
    <property type="protein sequence ID" value="PSN88841.1"/>
    <property type="molecule type" value="Genomic_DNA"/>
</dbReference>
<dbReference type="Proteomes" id="UP000240322">
    <property type="component" value="Unassembled WGS sequence"/>
</dbReference>
<dbReference type="GO" id="GO:0008757">
    <property type="term" value="F:S-adenosylmethionine-dependent methyltransferase activity"/>
    <property type="evidence" value="ECO:0007669"/>
    <property type="project" value="InterPro"/>
</dbReference>
<dbReference type="GO" id="GO:0001510">
    <property type="term" value="P:RNA methylation"/>
    <property type="evidence" value="ECO:0007669"/>
    <property type="project" value="InterPro"/>
</dbReference>
<dbReference type="GO" id="GO:0003723">
    <property type="term" value="F:RNA binding"/>
    <property type="evidence" value="ECO:0007669"/>
    <property type="project" value="UniProtKB-KW"/>
</dbReference>
<keyword evidence="2" id="KW-0489">Methyltransferase</keyword>
<keyword evidence="4" id="KW-0949">S-adenosyl-L-methionine</keyword>
<dbReference type="Gene3D" id="3.30.70.1170">
    <property type="entry name" value="Sun protein, domain 3"/>
    <property type="match status" value="1"/>
</dbReference>
<dbReference type="InterPro" id="IPR001678">
    <property type="entry name" value="MeTrfase_RsmB-F_NOP2_dom"/>
</dbReference>
<evidence type="ECO:0000256" key="3">
    <source>
        <dbReference type="ARBA" id="ARBA00022679"/>
    </source>
</evidence>
<dbReference type="SUPFAM" id="SSF53335">
    <property type="entry name" value="S-adenosyl-L-methionine-dependent methyltransferases"/>
    <property type="match status" value="1"/>
</dbReference>
<evidence type="ECO:0000256" key="1">
    <source>
        <dbReference type="ARBA" id="ARBA00022490"/>
    </source>
</evidence>
<evidence type="ECO:0000313" key="8">
    <source>
        <dbReference type="Proteomes" id="UP000240322"/>
    </source>
</evidence>
<protein>
    <recommendedName>
        <fullName evidence="6">SAM-dependent MTase RsmB/NOP-type domain-containing protein</fullName>
    </recommendedName>
</protein>
<sequence length="389" mass="42608">MCNVHEGYATCNPAKYRGLHHGDVVVPVAEVRCERYLCKLHTQINPCVSKSLTKSQPPPSVTYCLRGWGLCGSLYVDSDNPISALDKEQVVARLVESYGYSPFFAEKLVGVLGEEALSAAEASEKPLRKAIRVNTLKTTHRELVQRLGGKGFQLSRIPWLRNGYWVQAEPDTPPLGATHEYLFGYYFVQSPPSMYAVEALDPRPGETVLDLAAGAGGKATYISQLMENRGVLVAVEPKRGKVAALRSNVSRMGCTNTVILQMDGRSLPSLGMVFDRVLLDAPCTSSGVVSRHPALKLRVSAKDVAEQQNLQVALLEAAYRALKVGGVLVYSTCSYFREEGEEVVGRLVDRGASLTPLGSPGETVSKKWVRFYPHMHGTEGFFVCRVTKN</sequence>
<dbReference type="InterPro" id="IPR031341">
    <property type="entry name" value="Methyltr_RsmF_N"/>
</dbReference>
<feature type="domain" description="SAM-dependent MTase RsmB/NOP-type" evidence="6">
    <location>
        <begin position="119"/>
        <end position="389"/>
    </location>
</feature>
<keyword evidence="5" id="KW-0694">RNA-binding</keyword>
<dbReference type="NCBIfam" id="TIGR00446">
    <property type="entry name" value="nop2p"/>
    <property type="match status" value="1"/>
</dbReference>
<proteinExistence type="predicted"/>